<dbReference type="VEuPathDB" id="HostDB:ENSMUSG00000031512"/>
<dbReference type="Ensembl" id="ENSMUST00000144007.2">
    <property type="protein sequence ID" value="ENSMUSP00000148095.2"/>
    <property type="gene ID" value="ENSMUSG00000031512.16"/>
</dbReference>
<reference evidence="1" key="4">
    <citation type="submission" date="2025-09" db="UniProtKB">
        <authorList>
            <consortium name="Ensembl"/>
        </authorList>
    </citation>
    <scope>IDENTIFICATION</scope>
    <source>
        <strain evidence="1">C57BL/6J</strain>
    </source>
</reference>
<dbReference type="AGR" id="MGI:1922778"/>
<accession>A0A1B0GSW0</accession>
<dbReference type="Bgee" id="ENSMUSG00000031512">
    <property type="expression patterns" value="Expressed in seminiferous tubule of testis and 20 other cell types or tissues"/>
</dbReference>
<reference evidence="1 3" key="1">
    <citation type="journal article" date="2009" name="PLoS Biol.">
        <title>Lineage-specific biology revealed by a finished genome assembly of the mouse.</title>
        <authorList>
            <consortium name="Mouse Genome Sequencing Consortium"/>
            <person name="Church D.M."/>
            <person name="Goodstadt L."/>
            <person name="Hillier L.W."/>
            <person name="Zody M.C."/>
            <person name="Goldstein S."/>
            <person name="She X."/>
            <person name="Bult C.J."/>
            <person name="Agarwala R."/>
            <person name="Cherry J.L."/>
            <person name="DiCuccio M."/>
            <person name="Hlavina W."/>
            <person name="Kapustin Y."/>
            <person name="Meric P."/>
            <person name="Maglott D."/>
            <person name="Birtle Z."/>
            <person name="Marques A.C."/>
            <person name="Graves T."/>
            <person name="Zhou S."/>
            <person name="Teague B."/>
            <person name="Potamousis K."/>
            <person name="Churas C."/>
            <person name="Place M."/>
            <person name="Herschleb J."/>
            <person name="Runnheim R."/>
            <person name="Forrest D."/>
            <person name="Amos-Landgraf J."/>
            <person name="Schwartz D.C."/>
            <person name="Cheng Z."/>
            <person name="Lindblad-Toh K."/>
            <person name="Eichler E.E."/>
            <person name="Ponting C.P."/>
        </authorList>
    </citation>
    <scope>NUCLEOTIDE SEQUENCE [LARGE SCALE GENOMIC DNA]</scope>
    <source>
        <strain evidence="1 3">C57BL/6J</strain>
    </source>
</reference>
<sequence>MKDTKEIKRSPPHLLKKFAARSPGELSSWGGISTYLPLQEVPGSCWTLALKT</sequence>
<dbReference type="Antibodypedia" id="67738">
    <property type="antibodies" value="1 antibodies from 1 providers"/>
</dbReference>
<evidence type="ECO:0000313" key="2">
    <source>
        <dbReference type="MGI" id="MGI:1922778"/>
    </source>
</evidence>
<keyword evidence="3" id="KW-1185">Reference proteome</keyword>
<reference evidence="1 3" key="2">
    <citation type="journal article" date="2011" name="PLoS Biol.">
        <title>Modernizing reference genome assemblies.</title>
        <authorList>
            <person name="Church D.M."/>
            <person name="Schneider V.A."/>
            <person name="Graves T."/>
            <person name="Auger K."/>
            <person name="Cunningham F."/>
            <person name="Bouk N."/>
            <person name="Chen H.C."/>
            <person name="Agarwala R."/>
            <person name="McLaren W.M."/>
            <person name="Ritchie G.R."/>
            <person name="Albracht D."/>
            <person name="Kremitzki M."/>
            <person name="Rock S."/>
            <person name="Kotkiewicz H."/>
            <person name="Kremitzki C."/>
            <person name="Wollam A."/>
            <person name="Trani L."/>
            <person name="Fulton L."/>
            <person name="Fulton R."/>
            <person name="Matthews L."/>
            <person name="Whitehead S."/>
            <person name="Chow W."/>
            <person name="Torrance J."/>
            <person name="Dunn M."/>
            <person name="Harden G."/>
            <person name="Threadgold G."/>
            <person name="Wood J."/>
            <person name="Collins J."/>
            <person name="Heath P."/>
            <person name="Griffiths G."/>
            <person name="Pelan S."/>
            <person name="Grafham D."/>
            <person name="Eichler E.E."/>
            <person name="Weinstock G."/>
            <person name="Mardis E.R."/>
            <person name="Wilson R.K."/>
            <person name="Howe K."/>
            <person name="Flicek P."/>
            <person name="Hubbard T."/>
        </authorList>
    </citation>
    <scope>NUCLEOTIDE SEQUENCE [LARGE SCALE GENOMIC DNA]</scope>
    <source>
        <strain evidence="1 3">C57BL/6J</strain>
    </source>
</reference>
<dbReference type="ProteomicsDB" id="335207"/>
<reference evidence="1" key="3">
    <citation type="submission" date="2025-08" db="UniProtKB">
        <authorList>
            <consortium name="Ensembl"/>
        </authorList>
    </citation>
    <scope>IDENTIFICATION</scope>
    <source>
        <strain evidence="1">C57BL/6J</strain>
    </source>
</reference>
<dbReference type="GeneTree" id="ENSGT00510000049560"/>
<evidence type="ECO:0000313" key="3">
    <source>
        <dbReference type="Proteomes" id="UP000000589"/>
    </source>
</evidence>
<proteinExistence type="predicted"/>
<dbReference type="MGI" id="MGI:1922778">
    <property type="gene designation" value="Tex29"/>
</dbReference>
<evidence type="ECO:0000313" key="1">
    <source>
        <dbReference type="Ensembl" id="ENSMUSP00000148095.2"/>
    </source>
</evidence>
<dbReference type="ExpressionAtlas" id="A0A1B0GSW0">
    <property type="expression patterns" value="baseline and differential"/>
</dbReference>
<gene>
    <name evidence="1 2" type="primary">Tex29</name>
</gene>
<organism evidence="1 3">
    <name type="scientific">Mus musculus</name>
    <name type="common">Mouse</name>
    <dbReference type="NCBI Taxonomy" id="10090"/>
    <lineage>
        <taxon>Eukaryota</taxon>
        <taxon>Metazoa</taxon>
        <taxon>Chordata</taxon>
        <taxon>Craniata</taxon>
        <taxon>Vertebrata</taxon>
        <taxon>Euteleostomi</taxon>
        <taxon>Mammalia</taxon>
        <taxon>Eutheria</taxon>
        <taxon>Euarchontoglires</taxon>
        <taxon>Glires</taxon>
        <taxon>Rodentia</taxon>
        <taxon>Myomorpha</taxon>
        <taxon>Muroidea</taxon>
        <taxon>Muridae</taxon>
        <taxon>Murinae</taxon>
        <taxon>Mus</taxon>
        <taxon>Mus</taxon>
    </lineage>
</organism>
<dbReference type="Proteomes" id="UP000000589">
    <property type="component" value="Chromosome 8"/>
</dbReference>
<dbReference type="AlphaFoldDB" id="A0A1B0GSW0"/>
<protein>
    <submittedName>
        <fullName evidence="1">Testis expressed 29</fullName>
    </submittedName>
</protein>
<name>A0A1B0GSW0_MOUSE</name>